<dbReference type="GO" id="GO:0008168">
    <property type="term" value="F:methyltransferase activity"/>
    <property type="evidence" value="ECO:0007669"/>
    <property type="project" value="UniProtKB-KW"/>
</dbReference>
<dbReference type="Gene3D" id="3.40.50.150">
    <property type="entry name" value="Vaccinia Virus protein VP39"/>
    <property type="match status" value="1"/>
</dbReference>
<dbReference type="InterPro" id="IPR007213">
    <property type="entry name" value="Ppm1/Ppm2/Tcmp"/>
</dbReference>
<protein>
    <submittedName>
        <fullName evidence="3">Methyltransferase family</fullName>
    </submittedName>
</protein>
<organism evidence="3 4">
    <name type="scientific">Hoylesella saccharolytica F0055</name>
    <dbReference type="NCBI Taxonomy" id="1127699"/>
    <lineage>
        <taxon>Bacteria</taxon>
        <taxon>Pseudomonadati</taxon>
        <taxon>Bacteroidota</taxon>
        <taxon>Bacteroidia</taxon>
        <taxon>Bacteroidales</taxon>
        <taxon>Prevotellaceae</taxon>
        <taxon>Hoylesella</taxon>
    </lineage>
</organism>
<sequence>MMEKKFKLTDVVQETLLIPLYYRALESRRGEQAILKDNLAEQLVKRIDYDFSKLNKAKLSKLGCVVRGRYYDNITRNFILSHENAVVVNVGCGLDTRYQRILEHDKAVFYEVDLPEVMALRHQLIPEPAGDHYLTASLLDVEWMDDLRQKHPDGHFIFIVEGVLMYFYEEQVKQFVTRIAERFGGGMLCFDVCGTMMTRHKVKPDALETSAVEIRWGISDGHVIETWVPNIRLIEQESYMNFCRPRWGLMGYTIGLSNKIAFKFSSLLQFEVLKG</sequence>
<dbReference type="Pfam" id="PF04072">
    <property type="entry name" value="LCM"/>
    <property type="match status" value="1"/>
</dbReference>
<keyword evidence="2 3" id="KW-0808">Transferase</keyword>
<dbReference type="EMBL" id="AMEP01000154">
    <property type="protein sequence ID" value="EKX96668.1"/>
    <property type="molecule type" value="Genomic_DNA"/>
</dbReference>
<dbReference type="PANTHER" id="PTHR43619">
    <property type="entry name" value="S-ADENOSYL-L-METHIONINE-DEPENDENT METHYLTRANSFERASE YKTD-RELATED"/>
    <property type="match status" value="1"/>
</dbReference>
<proteinExistence type="predicted"/>
<dbReference type="PANTHER" id="PTHR43619:SF2">
    <property type="entry name" value="S-ADENOSYL-L-METHIONINE-DEPENDENT METHYLTRANSFERASES SUPERFAMILY PROTEIN"/>
    <property type="match status" value="1"/>
</dbReference>
<name>L1MZE0_9BACT</name>
<dbReference type="PATRIC" id="fig|1127699.3.peg.2203"/>
<dbReference type="PIRSF" id="PIRSF028177">
    <property type="entry name" value="Polyketide_synth_Omtfrase_TcmP"/>
    <property type="match status" value="1"/>
</dbReference>
<dbReference type="AlphaFoldDB" id="L1MZE0"/>
<dbReference type="GO" id="GO:0032259">
    <property type="term" value="P:methylation"/>
    <property type="evidence" value="ECO:0007669"/>
    <property type="project" value="UniProtKB-KW"/>
</dbReference>
<evidence type="ECO:0000256" key="1">
    <source>
        <dbReference type="ARBA" id="ARBA00022603"/>
    </source>
</evidence>
<dbReference type="SUPFAM" id="SSF53335">
    <property type="entry name" value="S-adenosyl-L-methionine-dependent methyltransferases"/>
    <property type="match status" value="1"/>
</dbReference>
<dbReference type="InterPro" id="IPR016874">
    <property type="entry name" value="TcmP-like"/>
</dbReference>
<keyword evidence="4" id="KW-1185">Reference proteome</keyword>
<reference evidence="3 4" key="1">
    <citation type="submission" date="2012-05" db="EMBL/GenBank/DDBJ databases">
        <authorList>
            <person name="Weinstock G."/>
            <person name="Sodergren E."/>
            <person name="Lobos E.A."/>
            <person name="Fulton L."/>
            <person name="Fulton R."/>
            <person name="Courtney L."/>
            <person name="Fronick C."/>
            <person name="O'Laughlin M."/>
            <person name="Godfrey J."/>
            <person name="Wilson R.M."/>
            <person name="Miner T."/>
            <person name="Farmer C."/>
            <person name="Delehaunty K."/>
            <person name="Cordes M."/>
            <person name="Minx P."/>
            <person name="Tomlinson C."/>
            <person name="Chen J."/>
            <person name="Wollam A."/>
            <person name="Pepin K.H."/>
            <person name="Bhonagiri V."/>
            <person name="Zhang X."/>
            <person name="Suruliraj S."/>
            <person name="Warren W."/>
            <person name="Mitreva M."/>
            <person name="Mardis E.R."/>
            <person name="Wilson R.K."/>
        </authorList>
    </citation>
    <scope>NUCLEOTIDE SEQUENCE [LARGE SCALE GENOMIC DNA]</scope>
    <source>
        <strain evidence="3 4">F0055</strain>
    </source>
</reference>
<evidence type="ECO:0000256" key="2">
    <source>
        <dbReference type="ARBA" id="ARBA00022679"/>
    </source>
</evidence>
<dbReference type="HOGENOM" id="CLU_069348_0_0_10"/>
<keyword evidence="1 3" id="KW-0489">Methyltransferase</keyword>
<gene>
    <name evidence="3" type="ORF">HMPREF9151_02402</name>
</gene>
<dbReference type="InterPro" id="IPR029063">
    <property type="entry name" value="SAM-dependent_MTases_sf"/>
</dbReference>
<evidence type="ECO:0000313" key="3">
    <source>
        <dbReference type="EMBL" id="EKX96668.1"/>
    </source>
</evidence>
<accession>L1MZE0</accession>
<comment type="caution">
    <text evidence="3">The sequence shown here is derived from an EMBL/GenBank/DDBJ whole genome shotgun (WGS) entry which is preliminary data.</text>
</comment>
<dbReference type="Proteomes" id="UP000010433">
    <property type="component" value="Unassembled WGS sequence"/>
</dbReference>
<dbReference type="STRING" id="1127699.HMPREF9151_02402"/>
<evidence type="ECO:0000313" key="4">
    <source>
        <dbReference type="Proteomes" id="UP000010433"/>
    </source>
</evidence>